<feature type="compositionally biased region" description="Basic and acidic residues" evidence="1">
    <location>
        <begin position="43"/>
        <end position="52"/>
    </location>
</feature>
<organism evidence="2 3">
    <name type="scientific">Microvirga aerophila</name>
    <dbReference type="NCBI Taxonomy" id="670291"/>
    <lineage>
        <taxon>Bacteria</taxon>
        <taxon>Pseudomonadati</taxon>
        <taxon>Pseudomonadota</taxon>
        <taxon>Alphaproteobacteria</taxon>
        <taxon>Hyphomicrobiales</taxon>
        <taxon>Methylobacteriaceae</taxon>
        <taxon>Microvirga</taxon>
    </lineage>
</organism>
<dbReference type="Proteomes" id="UP000321085">
    <property type="component" value="Unassembled WGS sequence"/>
</dbReference>
<protein>
    <submittedName>
        <fullName evidence="2">Uncharacterized protein</fullName>
    </submittedName>
</protein>
<dbReference type="AlphaFoldDB" id="A0A512BWZ2"/>
<comment type="caution">
    <text evidence="2">The sequence shown here is derived from an EMBL/GenBank/DDBJ whole genome shotgun (WGS) entry which is preliminary data.</text>
</comment>
<feature type="compositionally biased region" description="Basic and acidic residues" evidence="1">
    <location>
        <begin position="1"/>
        <end position="18"/>
    </location>
</feature>
<evidence type="ECO:0000313" key="2">
    <source>
        <dbReference type="EMBL" id="GEO16468.1"/>
    </source>
</evidence>
<evidence type="ECO:0000256" key="1">
    <source>
        <dbReference type="SAM" id="MobiDB-lite"/>
    </source>
</evidence>
<name>A0A512BWZ2_9HYPH</name>
<gene>
    <name evidence="2" type="ORF">MAE02_41640</name>
</gene>
<dbReference type="EMBL" id="BJYU01000065">
    <property type="protein sequence ID" value="GEO16468.1"/>
    <property type="molecule type" value="Genomic_DNA"/>
</dbReference>
<accession>A0A512BWZ2</accession>
<feature type="region of interest" description="Disordered" evidence="1">
    <location>
        <begin position="1"/>
        <end position="52"/>
    </location>
</feature>
<proteinExistence type="predicted"/>
<keyword evidence="3" id="KW-1185">Reference proteome</keyword>
<sequence>MPEEKVMAHREQHGNRETKKPKKEKPKGAMPAQSTKWAVSEIIEGRPDASKH</sequence>
<reference evidence="2 3" key="1">
    <citation type="submission" date="2019-07" db="EMBL/GenBank/DDBJ databases">
        <title>Whole genome shotgun sequence of Microvirga aerophila NBRC 106136.</title>
        <authorList>
            <person name="Hosoyama A."/>
            <person name="Uohara A."/>
            <person name="Ohji S."/>
            <person name="Ichikawa N."/>
        </authorList>
    </citation>
    <scope>NUCLEOTIDE SEQUENCE [LARGE SCALE GENOMIC DNA]</scope>
    <source>
        <strain evidence="2 3">NBRC 106136</strain>
    </source>
</reference>
<evidence type="ECO:0000313" key="3">
    <source>
        <dbReference type="Proteomes" id="UP000321085"/>
    </source>
</evidence>